<dbReference type="InterPro" id="IPR036036">
    <property type="entry name" value="SOCS_box-like_dom_sf"/>
</dbReference>
<reference evidence="1" key="1">
    <citation type="submission" date="2013-04" db="EMBL/GenBank/DDBJ databases">
        <authorList>
            <person name="Qu J."/>
            <person name="Murali S.C."/>
            <person name="Bandaranaike D."/>
            <person name="Bellair M."/>
            <person name="Blankenburg K."/>
            <person name="Chao H."/>
            <person name="Dinh H."/>
            <person name="Doddapaneni H."/>
            <person name="Downs B."/>
            <person name="Dugan-Rocha S."/>
            <person name="Elkadiri S."/>
            <person name="Gnanaolivu R.D."/>
            <person name="Hernandez B."/>
            <person name="Javaid M."/>
            <person name="Jayaseelan J.C."/>
            <person name="Lee S."/>
            <person name="Li M."/>
            <person name="Ming W."/>
            <person name="Munidasa M."/>
            <person name="Muniz J."/>
            <person name="Nguyen L."/>
            <person name="Ongeri F."/>
            <person name="Osuji N."/>
            <person name="Pu L.-L."/>
            <person name="Puazo M."/>
            <person name="Qu C."/>
            <person name="Quiroz J."/>
            <person name="Raj R."/>
            <person name="Weissenberger G."/>
            <person name="Xin Y."/>
            <person name="Zou X."/>
            <person name="Han Y."/>
            <person name="Richards S."/>
            <person name="Worley K."/>
            <person name="Muzny D."/>
            <person name="Gibbs R."/>
        </authorList>
    </citation>
    <scope>NUCLEOTIDE SEQUENCE</scope>
    <source>
        <strain evidence="1">Sampled in the wild</strain>
    </source>
</reference>
<dbReference type="InterPro" id="IPR002110">
    <property type="entry name" value="Ankyrin_rpt"/>
</dbReference>
<accession>A0A8K0KEP0</accession>
<dbReference type="Gene3D" id="1.25.40.20">
    <property type="entry name" value="Ankyrin repeat-containing domain"/>
    <property type="match status" value="1"/>
</dbReference>
<gene>
    <name evidence="1" type="ORF">J437_LFUL012606</name>
</gene>
<dbReference type="SUPFAM" id="SSF158235">
    <property type="entry name" value="SOCS box-like"/>
    <property type="match status" value="1"/>
</dbReference>
<dbReference type="GO" id="GO:0035556">
    <property type="term" value="P:intracellular signal transduction"/>
    <property type="evidence" value="ECO:0007669"/>
    <property type="project" value="InterPro"/>
</dbReference>
<dbReference type="SUPFAM" id="SSF48403">
    <property type="entry name" value="Ankyrin repeat"/>
    <property type="match status" value="1"/>
</dbReference>
<reference evidence="1" key="2">
    <citation type="submission" date="2017-10" db="EMBL/GenBank/DDBJ databases">
        <title>Ladona fulva Genome sequencing and assembly.</title>
        <authorList>
            <person name="Murali S."/>
            <person name="Richards S."/>
            <person name="Bandaranaike D."/>
            <person name="Bellair M."/>
            <person name="Blankenburg K."/>
            <person name="Chao H."/>
            <person name="Dinh H."/>
            <person name="Doddapaneni H."/>
            <person name="Dugan-Rocha S."/>
            <person name="Elkadiri S."/>
            <person name="Gnanaolivu R."/>
            <person name="Hernandez B."/>
            <person name="Skinner E."/>
            <person name="Javaid M."/>
            <person name="Lee S."/>
            <person name="Li M."/>
            <person name="Ming W."/>
            <person name="Munidasa M."/>
            <person name="Muniz J."/>
            <person name="Nguyen L."/>
            <person name="Hughes D."/>
            <person name="Osuji N."/>
            <person name="Pu L.-L."/>
            <person name="Puazo M."/>
            <person name="Qu C."/>
            <person name="Quiroz J."/>
            <person name="Raj R."/>
            <person name="Weissenberger G."/>
            <person name="Xin Y."/>
            <person name="Zou X."/>
            <person name="Han Y."/>
            <person name="Worley K."/>
            <person name="Muzny D."/>
            <person name="Gibbs R."/>
        </authorList>
    </citation>
    <scope>NUCLEOTIDE SEQUENCE</scope>
    <source>
        <strain evidence="1">Sampled in the wild</strain>
    </source>
</reference>
<protein>
    <recommendedName>
        <fullName evidence="3">Ankyrin</fullName>
    </recommendedName>
</protein>
<dbReference type="InterPro" id="IPR036770">
    <property type="entry name" value="Ankyrin_rpt-contain_sf"/>
</dbReference>
<dbReference type="AlphaFoldDB" id="A0A8K0KEP0"/>
<evidence type="ECO:0000313" key="1">
    <source>
        <dbReference type="EMBL" id="KAG8232646.1"/>
    </source>
</evidence>
<organism evidence="1 2">
    <name type="scientific">Ladona fulva</name>
    <name type="common">Scarce chaser dragonfly</name>
    <name type="synonym">Libellula fulva</name>
    <dbReference type="NCBI Taxonomy" id="123851"/>
    <lineage>
        <taxon>Eukaryota</taxon>
        <taxon>Metazoa</taxon>
        <taxon>Ecdysozoa</taxon>
        <taxon>Arthropoda</taxon>
        <taxon>Hexapoda</taxon>
        <taxon>Insecta</taxon>
        <taxon>Pterygota</taxon>
        <taxon>Palaeoptera</taxon>
        <taxon>Odonata</taxon>
        <taxon>Epiprocta</taxon>
        <taxon>Anisoptera</taxon>
        <taxon>Libelluloidea</taxon>
        <taxon>Libellulidae</taxon>
        <taxon>Ladona</taxon>
    </lineage>
</organism>
<keyword evidence="2" id="KW-1185">Reference proteome</keyword>
<dbReference type="EMBL" id="KZ308637">
    <property type="protein sequence ID" value="KAG8232646.1"/>
    <property type="molecule type" value="Genomic_DNA"/>
</dbReference>
<dbReference type="CDD" id="cd03716">
    <property type="entry name" value="SOCS_ASB_like"/>
    <property type="match status" value="1"/>
</dbReference>
<comment type="caution">
    <text evidence="1">The sequence shown here is derived from an EMBL/GenBank/DDBJ whole genome shotgun (WGS) entry which is preliminary data.</text>
</comment>
<dbReference type="Proteomes" id="UP000792457">
    <property type="component" value="Unassembled WGS sequence"/>
</dbReference>
<evidence type="ECO:0000313" key="2">
    <source>
        <dbReference type="Proteomes" id="UP000792457"/>
    </source>
</evidence>
<name>A0A8K0KEP0_LADFU</name>
<proteinExistence type="predicted"/>
<evidence type="ECO:0008006" key="3">
    <source>
        <dbReference type="Google" id="ProtNLM"/>
    </source>
</evidence>
<sequence length="235" mass="25857">MSGASVNYPNGLTGSTPLHEAVESSQTAEFNTFFAMFCALRGLSSGEESPYSLFDHKASSPFVACLDSETVTSGDTPLSRALLLKRHRIAALLIRHGCDVNHGGVYSSWGAPTGDHLSIAKARGLVNLVRLLVKAGFHLNNVKWLPKFQSNQSTSNQDGAQDHDAITLWLMEAKHNPQPLVDICRLVIRRRLRDRVAFSIANSGLPKPLKMFLMLEDIGDDGSREDFEVMESIFM</sequence>
<dbReference type="Pfam" id="PF00023">
    <property type="entry name" value="Ank"/>
    <property type="match status" value="1"/>
</dbReference>
<dbReference type="OrthoDB" id="194358at2759"/>